<evidence type="ECO:0000256" key="1">
    <source>
        <dbReference type="ARBA" id="ARBA00011738"/>
    </source>
</evidence>
<feature type="binding site" evidence="6">
    <location>
        <position position="44"/>
    </location>
    <ligand>
        <name>FAD</name>
        <dbReference type="ChEBI" id="CHEBI:57692"/>
    </ligand>
</feature>
<feature type="binding site" evidence="6">
    <location>
        <position position="287"/>
    </location>
    <ligand>
        <name>FAD</name>
        <dbReference type="ChEBI" id="CHEBI:57692"/>
    </ligand>
</feature>
<gene>
    <name evidence="9" type="ORF">G7084_02405</name>
</gene>
<dbReference type="SUPFAM" id="SSF51905">
    <property type="entry name" value="FAD/NAD(P)-binding domain"/>
    <property type="match status" value="1"/>
</dbReference>
<dbReference type="Proteomes" id="UP000500741">
    <property type="component" value="Chromosome"/>
</dbReference>
<evidence type="ECO:0000313" key="10">
    <source>
        <dbReference type="Proteomes" id="UP000500741"/>
    </source>
</evidence>
<dbReference type="Pfam" id="PF07992">
    <property type="entry name" value="Pyr_redox_2"/>
    <property type="match status" value="1"/>
</dbReference>
<dbReference type="GO" id="GO:0050660">
    <property type="term" value="F:flavin adenine dinucleotide binding"/>
    <property type="evidence" value="ECO:0007669"/>
    <property type="project" value="UniProtKB-UniRule"/>
</dbReference>
<dbReference type="InterPro" id="IPR023753">
    <property type="entry name" value="FAD/NAD-binding_dom"/>
</dbReference>
<feature type="domain" description="FAD/NAD(P)-binding" evidence="8">
    <location>
        <begin position="8"/>
        <end position="298"/>
    </location>
</feature>
<proteinExistence type="inferred from homology"/>
<evidence type="ECO:0000256" key="6">
    <source>
        <dbReference type="HAMAP-Rule" id="MF_01685"/>
    </source>
</evidence>
<sequence length="340" mass="37883">MVKTKEVDLVIIGAGPVGLFATFYARLRELNVVLIESLDITGGQPQNLYPQKQILDVPGWLGLDGTNLTSQLQAQMEQLQPEVYLGTTVTNVSNLTEAVLVKTDRQIDFKAAAVLVATGKGAFEPRRLTSDLEQNFENHGLYYFVQDLQQFKNQRVTVLGGGDSAVDLANQLSTIAKDVTIVHRRNNFRALEHALVTLAENKVHKMTPYTIQRIARQADQSFKLDLQTTRGHEERQLTTDAIIVSYGFQSENKIVEGWSIDPVMARQKMVVDQNMRTSVERVFAIGDAAEFEHKAELIVTGFGDAPVAINTIIDQYLQTHQGVLHSSSIKIKDGQLHIEK</sequence>
<dbReference type="EC" id="1.18.1.2" evidence="6"/>
<dbReference type="InterPro" id="IPR022890">
    <property type="entry name" value="Fd--NADP_Rdtase_type_2"/>
</dbReference>
<dbReference type="PRINTS" id="PR00469">
    <property type="entry name" value="PNDRDTASEII"/>
</dbReference>
<comment type="cofactor">
    <cofactor evidence="6">
        <name>FAD</name>
        <dbReference type="ChEBI" id="CHEBI:57692"/>
    </cofactor>
    <text evidence="6">Binds 1 FAD per subunit.</text>
</comment>
<dbReference type="InterPro" id="IPR036188">
    <property type="entry name" value="FAD/NAD-bd_sf"/>
</dbReference>
<dbReference type="EMBL" id="CP049888">
    <property type="protein sequence ID" value="QIL50277.1"/>
    <property type="molecule type" value="Genomic_DNA"/>
</dbReference>
<keyword evidence="10" id="KW-1185">Reference proteome</keyword>
<accession>A0A6G8AZ64</accession>
<evidence type="ECO:0000256" key="2">
    <source>
        <dbReference type="ARBA" id="ARBA00022630"/>
    </source>
</evidence>
<evidence type="ECO:0000259" key="8">
    <source>
        <dbReference type="Pfam" id="PF07992"/>
    </source>
</evidence>
<evidence type="ECO:0000256" key="7">
    <source>
        <dbReference type="SAM" id="Phobius"/>
    </source>
</evidence>
<keyword evidence="7" id="KW-0472">Membrane</keyword>
<dbReference type="InterPro" id="IPR050097">
    <property type="entry name" value="Ferredoxin-NADP_redctase_2"/>
</dbReference>
<keyword evidence="3 6" id="KW-0274">FAD</keyword>
<name>A0A6G8AZ64_9LACO</name>
<comment type="subunit">
    <text evidence="1 6">Homodimer.</text>
</comment>
<keyword evidence="5 6" id="KW-0560">Oxidoreductase</keyword>
<feature type="binding site" evidence="6">
    <location>
        <position position="89"/>
    </location>
    <ligand>
        <name>FAD</name>
        <dbReference type="ChEBI" id="CHEBI:57692"/>
    </ligand>
</feature>
<dbReference type="RefSeq" id="WP_166009727.1">
    <property type="nucleotide sequence ID" value="NZ_CP049888.1"/>
</dbReference>
<keyword evidence="2 6" id="KW-0285">Flavoprotein</keyword>
<keyword evidence="7" id="KW-0812">Transmembrane</keyword>
<dbReference type="HAMAP" id="MF_01685">
    <property type="entry name" value="FENR2"/>
    <property type="match status" value="1"/>
</dbReference>
<evidence type="ECO:0000256" key="3">
    <source>
        <dbReference type="ARBA" id="ARBA00022827"/>
    </source>
</evidence>
<evidence type="ECO:0000256" key="5">
    <source>
        <dbReference type="ARBA" id="ARBA00023002"/>
    </source>
</evidence>
<keyword evidence="4 6" id="KW-0521">NADP</keyword>
<dbReference type="KEGG" id="wco:G7084_02405"/>
<evidence type="ECO:0000256" key="4">
    <source>
        <dbReference type="ARBA" id="ARBA00022857"/>
    </source>
</evidence>
<feature type="binding site" evidence="6">
    <location>
        <position position="123"/>
    </location>
    <ligand>
        <name>FAD</name>
        <dbReference type="ChEBI" id="CHEBI:57692"/>
    </ligand>
</feature>
<comment type="similarity">
    <text evidence="6">Belongs to the ferredoxin--NADP reductase type 2 family.</text>
</comment>
<protein>
    <recommendedName>
        <fullName evidence="6">Ferredoxin--NADP reductase</fullName>
        <shortName evidence="6">FNR</shortName>
        <shortName evidence="6">Fd-NADP(+) reductase</shortName>
        <ecNumber evidence="6">1.18.1.2</ecNumber>
    </recommendedName>
</protein>
<feature type="transmembrane region" description="Helical" evidence="7">
    <location>
        <begin position="7"/>
        <end position="27"/>
    </location>
</feature>
<dbReference type="GO" id="GO:0004324">
    <property type="term" value="F:ferredoxin-NADP+ reductase activity"/>
    <property type="evidence" value="ECO:0007669"/>
    <property type="project" value="UniProtKB-UniRule"/>
</dbReference>
<comment type="caution">
    <text evidence="6">Lacks conserved residue(s) required for the propagation of feature annotation.</text>
</comment>
<feature type="binding site" evidence="6">
    <location>
        <position position="327"/>
    </location>
    <ligand>
        <name>FAD</name>
        <dbReference type="ChEBI" id="CHEBI:57692"/>
    </ligand>
</feature>
<dbReference type="GO" id="GO:0050661">
    <property type="term" value="F:NADP binding"/>
    <property type="evidence" value="ECO:0007669"/>
    <property type="project" value="UniProtKB-UniRule"/>
</dbReference>
<dbReference type="Gene3D" id="3.50.50.60">
    <property type="entry name" value="FAD/NAD(P)-binding domain"/>
    <property type="match status" value="2"/>
</dbReference>
<organism evidence="9 10">
    <name type="scientific">Weissella coleopterorum</name>
    <dbReference type="NCBI Taxonomy" id="2714949"/>
    <lineage>
        <taxon>Bacteria</taxon>
        <taxon>Bacillati</taxon>
        <taxon>Bacillota</taxon>
        <taxon>Bacilli</taxon>
        <taxon>Lactobacillales</taxon>
        <taxon>Lactobacillaceae</taxon>
        <taxon>Weissella</taxon>
    </lineage>
</organism>
<dbReference type="PANTHER" id="PTHR48105">
    <property type="entry name" value="THIOREDOXIN REDUCTASE 1-RELATED-RELATED"/>
    <property type="match status" value="1"/>
</dbReference>
<evidence type="ECO:0000313" key="9">
    <source>
        <dbReference type="EMBL" id="QIL50277.1"/>
    </source>
</evidence>
<keyword evidence="7" id="KW-1133">Transmembrane helix</keyword>
<feature type="binding site" evidence="6">
    <location>
        <position position="36"/>
    </location>
    <ligand>
        <name>FAD</name>
        <dbReference type="ChEBI" id="CHEBI:57692"/>
    </ligand>
</feature>
<comment type="catalytic activity">
    <reaction evidence="6">
        <text>2 reduced [2Fe-2S]-[ferredoxin] + NADP(+) + H(+) = 2 oxidized [2Fe-2S]-[ferredoxin] + NADPH</text>
        <dbReference type="Rhea" id="RHEA:20125"/>
        <dbReference type="Rhea" id="RHEA-COMP:10000"/>
        <dbReference type="Rhea" id="RHEA-COMP:10001"/>
        <dbReference type="ChEBI" id="CHEBI:15378"/>
        <dbReference type="ChEBI" id="CHEBI:33737"/>
        <dbReference type="ChEBI" id="CHEBI:33738"/>
        <dbReference type="ChEBI" id="CHEBI:57783"/>
        <dbReference type="ChEBI" id="CHEBI:58349"/>
        <dbReference type="EC" id="1.18.1.2"/>
    </reaction>
</comment>
<reference evidence="9 10" key="1">
    <citation type="submission" date="2020-03" db="EMBL/GenBank/DDBJ databases">
        <title>Weissella sp. nov., isolated from Cybister lewisianus.</title>
        <authorList>
            <person name="Hyun D.-W."/>
            <person name="Bae J.-W."/>
        </authorList>
    </citation>
    <scope>NUCLEOTIDE SEQUENCE [LARGE SCALE GENOMIC DNA]</scope>
    <source>
        <strain evidence="9 10">HDW19</strain>
    </source>
</reference>
<feature type="binding site" evidence="6">
    <location>
        <position position="49"/>
    </location>
    <ligand>
        <name>FAD</name>
        <dbReference type="ChEBI" id="CHEBI:57692"/>
    </ligand>
</feature>
<dbReference type="AlphaFoldDB" id="A0A6G8AZ64"/>
<dbReference type="PRINTS" id="PR00368">
    <property type="entry name" value="FADPNR"/>
</dbReference>